<evidence type="ECO:0000313" key="2">
    <source>
        <dbReference type="Proteomes" id="UP000886998"/>
    </source>
</evidence>
<dbReference type="EMBL" id="BMAV01008645">
    <property type="protein sequence ID" value="GFY52350.1"/>
    <property type="molecule type" value="Genomic_DNA"/>
</dbReference>
<evidence type="ECO:0000313" key="1">
    <source>
        <dbReference type="EMBL" id="GFY52350.1"/>
    </source>
</evidence>
<reference evidence="1" key="1">
    <citation type="submission" date="2020-08" db="EMBL/GenBank/DDBJ databases">
        <title>Multicomponent nature underlies the extraordinary mechanical properties of spider dragline silk.</title>
        <authorList>
            <person name="Kono N."/>
            <person name="Nakamura H."/>
            <person name="Mori M."/>
            <person name="Yoshida Y."/>
            <person name="Ohtoshi R."/>
            <person name="Malay A.D."/>
            <person name="Moran D.A.P."/>
            <person name="Tomita M."/>
            <person name="Numata K."/>
            <person name="Arakawa K."/>
        </authorList>
    </citation>
    <scope>NUCLEOTIDE SEQUENCE</scope>
</reference>
<proteinExistence type="predicted"/>
<organism evidence="1 2">
    <name type="scientific">Trichonephila inaurata madagascariensis</name>
    <dbReference type="NCBI Taxonomy" id="2747483"/>
    <lineage>
        <taxon>Eukaryota</taxon>
        <taxon>Metazoa</taxon>
        <taxon>Ecdysozoa</taxon>
        <taxon>Arthropoda</taxon>
        <taxon>Chelicerata</taxon>
        <taxon>Arachnida</taxon>
        <taxon>Araneae</taxon>
        <taxon>Araneomorphae</taxon>
        <taxon>Entelegynae</taxon>
        <taxon>Araneoidea</taxon>
        <taxon>Nephilidae</taxon>
        <taxon>Trichonephila</taxon>
        <taxon>Trichonephila inaurata</taxon>
    </lineage>
</organism>
<comment type="caution">
    <text evidence="1">The sequence shown here is derived from an EMBL/GenBank/DDBJ whole genome shotgun (WGS) entry which is preliminary data.</text>
</comment>
<dbReference type="AlphaFoldDB" id="A0A8X7C1X7"/>
<gene>
    <name evidence="1" type="ORF">TNIN_212231</name>
</gene>
<keyword evidence="2" id="KW-1185">Reference proteome</keyword>
<accession>A0A8X7C1X7</accession>
<protein>
    <submittedName>
        <fullName evidence="1">Uncharacterized protein</fullName>
    </submittedName>
</protein>
<dbReference type="Proteomes" id="UP000886998">
    <property type="component" value="Unassembled WGS sequence"/>
</dbReference>
<name>A0A8X7C1X7_9ARAC</name>
<sequence>MGHRAELPQRMLWRLFAESKSSLWRMCVLPEMKKGFPFPQRKFGILLSVNETGLVSVQAATSVWSEVFRACVILSSLSATQGTCLRGRYLISEIRNTGRLYRQSLFLTKSKCD</sequence>